<keyword evidence="1" id="KW-0472">Membrane</keyword>
<keyword evidence="1" id="KW-0812">Transmembrane</keyword>
<comment type="caution">
    <text evidence="2">The sequence shown here is derived from an EMBL/GenBank/DDBJ whole genome shotgun (WGS) entry which is preliminary data.</text>
</comment>
<gene>
    <name evidence="2" type="ORF">UX73_C0013G0001</name>
</gene>
<feature type="non-terminal residue" evidence="2">
    <location>
        <position position="1"/>
    </location>
</feature>
<sequence>ILKTPKWMMLTIPIVIYGVARYLFVIYEKKEGESPERVLLSDRPLLFAVILWGLVILTIVYFFPLGGLGGLR</sequence>
<keyword evidence="1" id="KW-1133">Transmembrane helix</keyword>
<feature type="transmembrane region" description="Helical" evidence="1">
    <location>
        <begin position="45"/>
        <end position="63"/>
    </location>
</feature>
<keyword evidence="2" id="KW-0808">Transferase</keyword>
<organism evidence="2 3">
    <name type="scientific">candidate division WWE3 bacterium GW2011_GWC1_47_10</name>
    <dbReference type="NCBI Taxonomy" id="1619122"/>
    <lineage>
        <taxon>Bacteria</taxon>
        <taxon>Katanobacteria</taxon>
    </lineage>
</organism>
<proteinExistence type="predicted"/>
<dbReference type="Proteomes" id="UP000034873">
    <property type="component" value="Unassembled WGS sequence"/>
</dbReference>
<keyword evidence="2" id="KW-0328">Glycosyltransferase</keyword>
<protein>
    <submittedName>
        <fullName evidence="2">Phosphoribose diphosphate:decaprenyl-phosphate phosphoribosyltransferase</fullName>
    </submittedName>
</protein>
<dbReference type="AlphaFoldDB" id="A0A0G1R100"/>
<reference evidence="2 3" key="1">
    <citation type="journal article" date="2015" name="Nature">
        <title>rRNA introns, odd ribosomes, and small enigmatic genomes across a large radiation of phyla.</title>
        <authorList>
            <person name="Brown C.T."/>
            <person name="Hug L.A."/>
            <person name="Thomas B.C."/>
            <person name="Sharon I."/>
            <person name="Castelle C.J."/>
            <person name="Singh A."/>
            <person name="Wilkins M.J."/>
            <person name="Williams K.H."/>
            <person name="Banfield J.F."/>
        </authorList>
    </citation>
    <scope>NUCLEOTIDE SEQUENCE [LARGE SCALE GENOMIC DNA]</scope>
</reference>
<accession>A0A0G1R100</accession>
<evidence type="ECO:0000313" key="3">
    <source>
        <dbReference type="Proteomes" id="UP000034873"/>
    </source>
</evidence>
<feature type="transmembrane region" description="Helical" evidence="1">
    <location>
        <begin position="6"/>
        <end position="24"/>
    </location>
</feature>
<evidence type="ECO:0000256" key="1">
    <source>
        <dbReference type="SAM" id="Phobius"/>
    </source>
</evidence>
<name>A0A0G1R100_UNCKA</name>
<dbReference type="GO" id="GO:0016757">
    <property type="term" value="F:glycosyltransferase activity"/>
    <property type="evidence" value="ECO:0007669"/>
    <property type="project" value="UniProtKB-KW"/>
</dbReference>
<evidence type="ECO:0000313" key="2">
    <source>
        <dbReference type="EMBL" id="KKU50824.1"/>
    </source>
</evidence>
<dbReference type="STRING" id="1619122.UX73_C0013G0001"/>
<dbReference type="EMBL" id="LCNH01000013">
    <property type="protein sequence ID" value="KKU50824.1"/>
    <property type="molecule type" value="Genomic_DNA"/>
</dbReference>